<evidence type="ECO:0000256" key="4">
    <source>
        <dbReference type="ARBA" id="ARBA00023136"/>
    </source>
</evidence>
<dbReference type="SUPFAM" id="SSF161098">
    <property type="entry name" value="MetI-like"/>
    <property type="match status" value="1"/>
</dbReference>
<reference evidence="6 7" key="1">
    <citation type="submission" date="2020-08" db="EMBL/GenBank/DDBJ databases">
        <title>Genome public.</title>
        <authorList>
            <person name="Liu C."/>
            <person name="Sun Q."/>
        </authorList>
    </citation>
    <scope>NUCLEOTIDE SEQUENCE [LARGE SCALE GENOMIC DNA]</scope>
    <source>
        <strain evidence="6 7">BX10</strain>
    </source>
</reference>
<name>A0ABR7NPS7_9FIRM</name>
<keyword evidence="3 5" id="KW-1133">Transmembrane helix</keyword>
<sequence length="268" mass="29974">MKKIWSRLSAVQRICAGICIFYFLAAAFGPIFSPFPPDDFSSPALLPPGRVHLLGTDEMGHDIFSMVLSGFRYTMLFSLTAALGSVSLGTVLAFASLYFPRIGRGINHLATVFLIIPDILLILFVAAFAAPTCTNTILSMIFFSWPRVFRIARSRLSACFSSNKVAYTMLIGGNMWDVIRKLWHDGYPVIGTLFMMQASRAVTYETTLAFFGLGDPLLKTWGRLIRSALNYENFFYDNTWCWYLLPAMICVVVYVAVLSVLVFDEGKV</sequence>
<accession>A0ABR7NPS7</accession>
<protein>
    <recommendedName>
        <fullName evidence="8">ABC transporter permease</fullName>
    </recommendedName>
</protein>
<comment type="subcellular location">
    <subcellularLocation>
        <location evidence="1">Membrane</location>
        <topology evidence="1">Multi-pass membrane protein</topology>
    </subcellularLocation>
</comment>
<keyword evidence="4 5" id="KW-0472">Membrane</keyword>
<comment type="caution">
    <text evidence="6">The sequence shown here is derived from an EMBL/GenBank/DDBJ whole genome shotgun (WGS) entry which is preliminary data.</text>
</comment>
<keyword evidence="7" id="KW-1185">Reference proteome</keyword>
<keyword evidence="2 5" id="KW-0812">Transmembrane</keyword>
<dbReference type="RefSeq" id="WP_262426793.1">
    <property type="nucleotide sequence ID" value="NZ_JACRTJ010000005.1"/>
</dbReference>
<dbReference type="PANTHER" id="PTHR43839">
    <property type="entry name" value="OPPC IN A BINDING PROTEIN-DEPENDENT TRANSPORT SYSTEM"/>
    <property type="match status" value="1"/>
</dbReference>
<evidence type="ECO:0000313" key="7">
    <source>
        <dbReference type="Proteomes" id="UP000647491"/>
    </source>
</evidence>
<evidence type="ECO:0000256" key="5">
    <source>
        <dbReference type="SAM" id="Phobius"/>
    </source>
</evidence>
<feature type="transmembrane region" description="Helical" evidence="5">
    <location>
        <begin position="12"/>
        <end position="32"/>
    </location>
</feature>
<dbReference type="Gene3D" id="1.10.3720.10">
    <property type="entry name" value="MetI-like"/>
    <property type="match status" value="1"/>
</dbReference>
<feature type="transmembrane region" description="Helical" evidence="5">
    <location>
        <begin position="242"/>
        <end position="263"/>
    </location>
</feature>
<evidence type="ECO:0000256" key="1">
    <source>
        <dbReference type="ARBA" id="ARBA00004141"/>
    </source>
</evidence>
<feature type="transmembrane region" description="Helical" evidence="5">
    <location>
        <begin position="111"/>
        <end position="130"/>
    </location>
</feature>
<evidence type="ECO:0000256" key="3">
    <source>
        <dbReference type="ARBA" id="ARBA00022989"/>
    </source>
</evidence>
<evidence type="ECO:0000256" key="2">
    <source>
        <dbReference type="ARBA" id="ARBA00022692"/>
    </source>
</evidence>
<organism evidence="6 7">
    <name type="scientific">Enterocloster hominis</name>
    <name type="common">ex Liu et al. 2021</name>
    <dbReference type="NCBI Taxonomy" id="2763663"/>
    <lineage>
        <taxon>Bacteria</taxon>
        <taxon>Bacillati</taxon>
        <taxon>Bacillota</taxon>
        <taxon>Clostridia</taxon>
        <taxon>Lachnospirales</taxon>
        <taxon>Lachnospiraceae</taxon>
        <taxon>Enterocloster</taxon>
    </lineage>
</organism>
<proteinExistence type="predicted"/>
<dbReference type="PANTHER" id="PTHR43839:SF3">
    <property type="entry name" value="OLIGOPEPTIDE ABC TRANSPORTER, PERMEASE PROTEIN"/>
    <property type="match status" value="1"/>
</dbReference>
<gene>
    <name evidence="6" type="ORF">H8708_01965</name>
</gene>
<dbReference type="InterPro" id="IPR035906">
    <property type="entry name" value="MetI-like_sf"/>
</dbReference>
<dbReference type="Proteomes" id="UP000647491">
    <property type="component" value="Unassembled WGS sequence"/>
</dbReference>
<evidence type="ECO:0008006" key="8">
    <source>
        <dbReference type="Google" id="ProtNLM"/>
    </source>
</evidence>
<feature type="transmembrane region" description="Helical" evidence="5">
    <location>
        <begin position="75"/>
        <end position="99"/>
    </location>
</feature>
<evidence type="ECO:0000313" key="6">
    <source>
        <dbReference type="EMBL" id="MBC8598003.1"/>
    </source>
</evidence>
<dbReference type="EMBL" id="JACRTJ010000005">
    <property type="protein sequence ID" value="MBC8598003.1"/>
    <property type="molecule type" value="Genomic_DNA"/>
</dbReference>